<name>A0A3A8JH85_9BACT</name>
<dbReference type="InterPro" id="IPR000847">
    <property type="entry name" value="LysR_HTH_N"/>
</dbReference>
<evidence type="ECO:0000313" key="8">
    <source>
        <dbReference type="Proteomes" id="UP000268094"/>
    </source>
</evidence>
<keyword evidence="4" id="KW-0804">Transcription</keyword>
<dbReference type="InterPro" id="IPR005119">
    <property type="entry name" value="LysR_subst-bd"/>
</dbReference>
<dbReference type="Pfam" id="PF03466">
    <property type="entry name" value="LysR_substrate"/>
    <property type="match status" value="1"/>
</dbReference>
<comment type="similarity">
    <text evidence="1">Belongs to the LysR transcriptional regulatory family.</text>
</comment>
<evidence type="ECO:0000256" key="4">
    <source>
        <dbReference type="ARBA" id="ARBA00023163"/>
    </source>
</evidence>
<evidence type="ECO:0000256" key="5">
    <source>
        <dbReference type="SAM" id="MobiDB-lite"/>
    </source>
</evidence>
<evidence type="ECO:0000313" key="7">
    <source>
        <dbReference type="EMBL" id="RKG88793.1"/>
    </source>
</evidence>
<dbReference type="Pfam" id="PF00126">
    <property type="entry name" value="HTH_1"/>
    <property type="match status" value="1"/>
</dbReference>
<sequence length="314" mass="34414">MTLRTDLLPALAAFESAARHQNFAHAAEELHLTASAVSHHVRKLEGRLGIVLFQRHARGVSLTAEGRQLADAASNAMADMDSVLGALHRSRADDDVVRVTTLHSLAYAWLLPRLPRFAATHPRVRLHVDTEHSLTRFDEGGPDVGIRYGQGHWPGLSAQPLMEDALFPVASAKLDGFEQVREAADIAKLPLVADLSRQGWQDWFRAAGVRAPRFNERYSFSDSTGALMAAVQGLGAALARDKIVTPYFADGRLVRLPGPTVPTRFSYFVVVPSHRKPRPAARAFIEWLLTQPGQPDPGATPTQGVAPSRRKVRQ</sequence>
<dbReference type="CDD" id="cd08432">
    <property type="entry name" value="PBP2_GcdR_TrpI_HvrB_AmpR_like"/>
    <property type="match status" value="1"/>
</dbReference>
<dbReference type="GO" id="GO:0003700">
    <property type="term" value="F:DNA-binding transcription factor activity"/>
    <property type="evidence" value="ECO:0007669"/>
    <property type="project" value="InterPro"/>
</dbReference>
<dbReference type="PANTHER" id="PTHR30537:SF79">
    <property type="entry name" value="TRANSCRIPTIONAL REGULATOR-RELATED"/>
    <property type="match status" value="1"/>
</dbReference>
<dbReference type="PANTHER" id="PTHR30537">
    <property type="entry name" value="HTH-TYPE TRANSCRIPTIONAL REGULATOR"/>
    <property type="match status" value="1"/>
</dbReference>
<dbReference type="PRINTS" id="PR00039">
    <property type="entry name" value="HTHLYSR"/>
</dbReference>
<dbReference type="GO" id="GO:0043565">
    <property type="term" value="F:sequence-specific DNA binding"/>
    <property type="evidence" value="ECO:0007669"/>
    <property type="project" value="TreeGrafter"/>
</dbReference>
<proteinExistence type="inferred from homology"/>
<dbReference type="PROSITE" id="PS50931">
    <property type="entry name" value="HTH_LYSR"/>
    <property type="match status" value="1"/>
</dbReference>
<reference evidence="8" key="1">
    <citation type="submission" date="2018-09" db="EMBL/GenBank/DDBJ databases">
        <authorList>
            <person name="Livingstone P.G."/>
            <person name="Whitworth D.E."/>
        </authorList>
    </citation>
    <scope>NUCLEOTIDE SEQUENCE [LARGE SCALE GENOMIC DNA]</scope>
    <source>
        <strain evidence="8">CA054A</strain>
    </source>
</reference>
<organism evidence="7 8">
    <name type="scientific">Corallococcus terminator</name>
    <dbReference type="NCBI Taxonomy" id="2316733"/>
    <lineage>
        <taxon>Bacteria</taxon>
        <taxon>Pseudomonadati</taxon>
        <taxon>Myxococcota</taxon>
        <taxon>Myxococcia</taxon>
        <taxon>Myxococcales</taxon>
        <taxon>Cystobacterineae</taxon>
        <taxon>Myxococcaceae</taxon>
        <taxon>Corallococcus</taxon>
    </lineage>
</organism>
<dbReference type="InterPro" id="IPR036388">
    <property type="entry name" value="WH-like_DNA-bd_sf"/>
</dbReference>
<evidence type="ECO:0000256" key="1">
    <source>
        <dbReference type="ARBA" id="ARBA00009437"/>
    </source>
</evidence>
<dbReference type="OrthoDB" id="9807765at2"/>
<dbReference type="Gene3D" id="3.40.190.10">
    <property type="entry name" value="Periplasmic binding protein-like II"/>
    <property type="match status" value="2"/>
</dbReference>
<evidence type="ECO:0000256" key="2">
    <source>
        <dbReference type="ARBA" id="ARBA00023015"/>
    </source>
</evidence>
<dbReference type="SUPFAM" id="SSF46785">
    <property type="entry name" value="Winged helix' DNA-binding domain"/>
    <property type="match status" value="1"/>
</dbReference>
<keyword evidence="3" id="KW-0238">DNA-binding</keyword>
<dbReference type="InterPro" id="IPR058163">
    <property type="entry name" value="LysR-type_TF_proteobact-type"/>
</dbReference>
<comment type="caution">
    <text evidence="7">The sequence shown here is derived from an EMBL/GenBank/DDBJ whole genome shotgun (WGS) entry which is preliminary data.</text>
</comment>
<dbReference type="SUPFAM" id="SSF53850">
    <property type="entry name" value="Periplasmic binding protein-like II"/>
    <property type="match status" value="1"/>
</dbReference>
<protein>
    <submittedName>
        <fullName evidence="7">LysR family transcriptional regulator</fullName>
    </submittedName>
</protein>
<dbReference type="FunFam" id="1.10.10.10:FF:000001">
    <property type="entry name" value="LysR family transcriptional regulator"/>
    <property type="match status" value="1"/>
</dbReference>
<dbReference type="Proteomes" id="UP000268094">
    <property type="component" value="Unassembled WGS sequence"/>
</dbReference>
<dbReference type="InterPro" id="IPR036390">
    <property type="entry name" value="WH_DNA-bd_sf"/>
</dbReference>
<evidence type="ECO:0000259" key="6">
    <source>
        <dbReference type="PROSITE" id="PS50931"/>
    </source>
</evidence>
<dbReference type="EMBL" id="RAVZ01000076">
    <property type="protein sequence ID" value="RKG88793.1"/>
    <property type="molecule type" value="Genomic_DNA"/>
</dbReference>
<dbReference type="GO" id="GO:0006351">
    <property type="term" value="P:DNA-templated transcription"/>
    <property type="evidence" value="ECO:0007669"/>
    <property type="project" value="TreeGrafter"/>
</dbReference>
<keyword evidence="2" id="KW-0805">Transcription regulation</keyword>
<gene>
    <name evidence="7" type="ORF">D7V88_13570</name>
</gene>
<accession>A0A3A8JH85</accession>
<dbReference type="RefSeq" id="WP_120541056.1">
    <property type="nucleotide sequence ID" value="NZ_RAVZ01000076.1"/>
</dbReference>
<feature type="domain" description="HTH lysR-type" evidence="6">
    <location>
        <begin position="1"/>
        <end position="63"/>
    </location>
</feature>
<evidence type="ECO:0000256" key="3">
    <source>
        <dbReference type="ARBA" id="ARBA00023125"/>
    </source>
</evidence>
<keyword evidence="8" id="KW-1185">Reference proteome</keyword>
<dbReference type="AlphaFoldDB" id="A0A3A8JH85"/>
<feature type="region of interest" description="Disordered" evidence="5">
    <location>
        <begin position="291"/>
        <end position="314"/>
    </location>
</feature>
<dbReference type="Gene3D" id="1.10.10.10">
    <property type="entry name" value="Winged helix-like DNA-binding domain superfamily/Winged helix DNA-binding domain"/>
    <property type="match status" value="1"/>
</dbReference>